<comment type="caution">
    <text evidence="5">The sequence shown here is derived from an EMBL/GenBank/DDBJ whole genome shotgun (WGS) entry which is preliminary data.</text>
</comment>
<evidence type="ECO:0000256" key="3">
    <source>
        <dbReference type="ARBA" id="ARBA00022737"/>
    </source>
</evidence>
<dbReference type="AlphaFoldDB" id="A0A8B6BL42"/>
<organism evidence="5 6">
    <name type="scientific">Mytilus galloprovincialis</name>
    <name type="common">Mediterranean mussel</name>
    <dbReference type="NCBI Taxonomy" id="29158"/>
    <lineage>
        <taxon>Eukaryota</taxon>
        <taxon>Metazoa</taxon>
        <taxon>Spiralia</taxon>
        <taxon>Lophotrochozoa</taxon>
        <taxon>Mollusca</taxon>
        <taxon>Bivalvia</taxon>
        <taxon>Autobranchia</taxon>
        <taxon>Pteriomorphia</taxon>
        <taxon>Mytilida</taxon>
        <taxon>Mytiloidea</taxon>
        <taxon>Mytilidae</taxon>
        <taxon>Mytilinae</taxon>
        <taxon>Mytilus</taxon>
    </lineage>
</organism>
<keyword evidence="2" id="KW-0732">Signal</keyword>
<dbReference type="Proteomes" id="UP000596742">
    <property type="component" value="Unassembled WGS sequence"/>
</dbReference>
<dbReference type="FunFam" id="3.80.10.10:FF:000770">
    <property type="entry name" value="Uncharacterized protein"/>
    <property type="match status" value="1"/>
</dbReference>
<dbReference type="PANTHER" id="PTHR24369:SF210">
    <property type="entry name" value="CHAOPTIN-RELATED"/>
    <property type="match status" value="1"/>
</dbReference>
<evidence type="ECO:0000313" key="5">
    <source>
        <dbReference type="EMBL" id="VDH92456.1"/>
    </source>
</evidence>
<dbReference type="PRINTS" id="PR00019">
    <property type="entry name" value="LEURICHRPT"/>
</dbReference>
<dbReference type="InterPro" id="IPR003591">
    <property type="entry name" value="Leu-rich_rpt_typical-subtyp"/>
</dbReference>
<keyword evidence="1" id="KW-0433">Leucine-rich repeat</keyword>
<reference evidence="5" key="1">
    <citation type="submission" date="2018-11" db="EMBL/GenBank/DDBJ databases">
        <authorList>
            <person name="Alioto T."/>
            <person name="Alioto T."/>
        </authorList>
    </citation>
    <scope>NUCLEOTIDE SEQUENCE</scope>
</reference>
<keyword evidence="6" id="KW-1185">Reference proteome</keyword>
<dbReference type="InterPro" id="IPR032675">
    <property type="entry name" value="LRR_dom_sf"/>
</dbReference>
<dbReference type="InterPro" id="IPR001611">
    <property type="entry name" value="Leu-rich_rpt"/>
</dbReference>
<evidence type="ECO:0000313" key="6">
    <source>
        <dbReference type="Proteomes" id="UP000596742"/>
    </source>
</evidence>
<dbReference type="EMBL" id="UYJE01000343">
    <property type="protein sequence ID" value="VDH92456.1"/>
    <property type="molecule type" value="Genomic_DNA"/>
</dbReference>
<gene>
    <name evidence="5" type="ORF">MGAL_10B029277</name>
</gene>
<keyword evidence="3" id="KW-0677">Repeat</keyword>
<dbReference type="SUPFAM" id="SSF52058">
    <property type="entry name" value="L domain-like"/>
    <property type="match status" value="2"/>
</dbReference>
<evidence type="ECO:0000256" key="1">
    <source>
        <dbReference type="ARBA" id="ARBA00022614"/>
    </source>
</evidence>
<dbReference type="SMART" id="SM00365">
    <property type="entry name" value="LRR_SD22"/>
    <property type="match status" value="5"/>
</dbReference>
<sequence length="524" mass="60396">MASLFTGDCFNDNIVPGKMATNVHCKHFKQHNELHVDCSHKNLTAVPDTPADTVYLYLQNNLIGQIFNQTFALFNRLVFLDLSVNKISAINENVFTGLQNLRFLYLSRNQIFRLLKNVFKHLVSLTVLDLSYNNINSIHEHALGGLVNLQQLKLSNNGFEEIQNDTFQYTPKLVNLDLFYNSLYSVTKGVFTGLGNLHQLNLGGNFIKNIQTNAFQSLRNLTDLNLLFNWLHSVNNQMFTRIQKLHHLNLMANNMKEISNHTFEILTDLSILDLSSNLLESIYEKTFLKLNNLQVLKLNNNNLAYKTEQLPIRCFQPLAPLKQLPVQRNRKIFSTFILQDETVKNLKVLKMLELDVNSDDERILGIGFSSLHNLSSLIFSGFCNFLLYNDTFKYTPKLTNLSIMACNVMFIETGTFSFFTTLEYVQLDFDFYERSFKPYILIDLLLSLSKTTIKVLKMNSVLVQEMVPWRDMNVLLFETPIRELHLSNNDDCVGTRSFRKERAIPAPVNLQSLELSDNRTDKIS</sequence>
<keyword evidence="4" id="KW-0325">Glycoprotein</keyword>
<dbReference type="GO" id="GO:0005886">
    <property type="term" value="C:plasma membrane"/>
    <property type="evidence" value="ECO:0007669"/>
    <property type="project" value="TreeGrafter"/>
</dbReference>
<dbReference type="OrthoDB" id="6157067at2759"/>
<evidence type="ECO:0000256" key="4">
    <source>
        <dbReference type="ARBA" id="ARBA00023180"/>
    </source>
</evidence>
<accession>A0A8B6BL42</accession>
<name>A0A8B6BL42_MYTGA</name>
<dbReference type="InterPro" id="IPR050541">
    <property type="entry name" value="LRR_TM_domain-containing"/>
</dbReference>
<proteinExistence type="predicted"/>
<dbReference type="PROSITE" id="PS51450">
    <property type="entry name" value="LRR"/>
    <property type="match status" value="4"/>
</dbReference>
<protein>
    <submittedName>
        <fullName evidence="5">Uncharacterized protein</fullName>
    </submittedName>
</protein>
<dbReference type="PANTHER" id="PTHR24369">
    <property type="entry name" value="ANTIGEN BSP, PUTATIVE-RELATED"/>
    <property type="match status" value="1"/>
</dbReference>
<dbReference type="Pfam" id="PF13855">
    <property type="entry name" value="LRR_8"/>
    <property type="match status" value="3"/>
</dbReference>
<dbReference type="Gene3D" id="3.80.10.10">
    <property type="entry name" value="Ribonuclease Inhibitor"/>
    <property type="match status" value="3"/>
</dbReference>
<evidence type="ECO:0000256" key="2">
    <source>
        <dbReference type="ARBA" id="ARBA00022729"/>
    </source>
</evidence>
<dbReference type="SMART" id="SM00369">
    <property type="entry name" value="LRR_TYP"/>
    <property type="match status" value="10"/>
</dbReference>